<proteinExistence type="predicted"/>
<evidence type="ECO:0000313" key="2">
    <source>
        <dbReference type="EMBL" id="VDI27896.1"/>
    </source>
</evidence>
<dbReference type="OrthoDB" id="6065816at2759"/>
<dbReference type="Gene3D" id="1.10.1410.40">
    <property type="match status" value="1"/>
</dbReference>
<comment type="caution">
    <text evidence="2">The sequence shown here is derived from an EMBL/GenBank/DDBJ whole genome shotgun (WGS) entry which is preliminary data.</text>
</comment>
<sequence>MFGEKRRKLSLAINEVLDGIGASDKARHRRQMKTKLIEAAINVTIKCRNESLVTYSFGSLSEGATTFDMNSDIDQVMCPTNCIVIQNMADWVPNKQCYLIVADELSFPGYVKLQRLKTDKPEPDIVLDSLHAIDQHGRIVLRNTCFKDITNMPKFDQHGPAFTYDEEPGFQSRDIVYGLVVPKYRMQTSIWSKKSRQHNLLSTDTCLALVVAVGHPFSSQLELEWRLSFSFLEQRLIHSLNDTQMKCYILLKMIKGTFIQPVIGDSLSSFHCKNSIFYLPTETNNSFWRPDNILSCLELLLRRILEWVEVGNCPHYFKKDENLFNNKIEGLVRCKLELLLRCLLRNEGKYLLKIAFDSFGEALAKQCSGLWINFSQYTSFHNFTIQKNLDCEIFNEYNNVANAMSFSRNRIFRHFCRSKNTGVSILCHLVVIKRLIKITENGKDLERKFASWMVRFLNTSRWAQCVSLGISGNLTSVINLALDHLEKGPSPDLFSSILKRAVIYHVIDDVEKETKLLDYVRKKSSNYICQVCRCWNFNVKVNKNFATWLLEDEPTFQTVNEQCMAFCVLFLPTEKPLTFGPLIYEFYRHVGSSKHFGADLRLGFWHECCVIDCLPLALLLHYLMNKRNKKFQNATRNLEKLKYVIVNFEDLGHRETAYNILAWCYFQEGDHLQGFQWLKYSLQLRSEMNAAKLHLAITFYKLFIGPNIY</sequence>
<feature type="domain" description="Mab-21-like HhH/H2TH-like" evidence="1">
    <location>
        <begin position="245"/>
        <end position="326"/>
    </location>
</feature>
<name>A0A8B6E2Y7_MYTGA</name>
<organism evidence="2 3">
    <name type="scientific">Mytilus galloprovincialis</name>
    <name type="common">Mediterranean mussel</name>
    <dbReference type="NCBI Taxonomy" id="29158"/>
    <lineage>
        <taxon>Eukaryota</taxon>
        <taxon>Metazoa</taxon>
        <taxon>Spiralia</taxon>
        <taxon>Lophotrochozoa</taxon>
        <taxon>Mollusca</taxon>
        <taxon>Bivalvia</taxon>
        <taxon>Autobranchia</taxon>
        <taxon>Pteriomorphia</taxon>
        <taxon>Mytilida</taxon>
        <taxon>Mytiloidea</taxon>
        <taxon>Mytilidae</taxon>
        <taxon>Mytilinae</taxon>
        <taxon>Mytilus</taxon>
    </lineage>
</organism>
<dbReference type="SMART" id="SM01265">
    <property type="entry name" value="Mab-21"/>
    <property type="match status" value="1"/>
</dbReference>
<gene>
    <name evidence="2" type="ORF">MGAL_10B045885</name>
</gene>
<reference evidence="2" key="1">
    <citation type="submission" date="2018-11" db="EMBL/GenBank/DDBJ databases">
        <authorList>
            <person name="Alioto T."/>
            <person name="Alioto T."/>
        </authorList>
    </citation>
    <scope>NUCLEOTIDE SEQUENCE</scope>
</reference>
<accession>A0A8B6E2Y7</accession>
<evidence type="ECO:0000259" key="1">
    <source>
        <dbReference type="Pfam" id="PF20266"/>
    </source>
</evidence>
<dbReference type="Pfam" id="PF20266">
    <property type="entry name" value="Mab-21_C"/>
    <property type="match status" value="1"/>
</dbReference>
<dbReference type="InterPro" id="IPR046906">
    <property type="entry name" value="Mab-21_HhH/H2TH-like"/>
</dbReference>
<dbReference type="EMBL" id="UYJE01004424">
    <property type="protein sequence ID" value="VDI27896.1"/>
    <property type="molecule type" value="Genomic_DNA"/>
</dbReference>
<evidence type="ECO:0000313" key="3">
    <source>
        <dbReference type="Proteomes" id="UP000596742"/>
    </source>
</evidence>
<dbReference type="Proteomes" id="UP000596742">
    <property type="component" value="Unassembled WGS sequence"/>
</dbReference>
<dbReference type="AlphaFoldDB" id="A0A8B6E2Y7"/>
<keyword evidence="3" id="KW-1185">Reference proteome</keyword>
<dbReference type="InterPro" id="IPR024810">
    <property type="entry name" value="MAB21L/cGLR"/>
</dbReference>
<protein>
    <recommendedName>
        <fullName evidence="1">Mab-21-like HhH/H2TH-like domain-containing protein</fullName>
    </recommendedName>
</protein>
<dbReference type="PANTHER" id="PTHR10656">
    <property type="entry name" value="CELL FATE DETERMINING PROTEIN MAB21-RELATED"/>
    <property type="match status" value="1"/>
</dbReference>
<dbReference type="PANTHER" id="PTHR10656:SF69">
    <property type="entry name" value="MAB-21-LIKE HHH_H2TH-LIKE DOMAIN-CONTAINING PROTEIN"/>
    <property type="match status" value="1"/>
</dbReference>